<feature type="domain" description="AAA+ ATPase" evidence="1">
    <location>
        <begin position="22"/>
        <end position="414"/>
    </location>
</feature>
<reference evidence="2 3" key="1">
    <citation type="submission" date="2019-09" db="EMBL/GenBank/DDBJ databases">
        <title>Chitinophaga ginsengihumi sp. nov., isolated from soil of ginseng rhizosphere.</title>
        <authorList>
            <person name="Lee J."/>
        </authorList>
    </citation>
    <scope>NUCLEOTIDE SEQUENCE [LARGE SCALE GENOMIC DNA]</scope>
    <source>
        <strain evidence="2 3">BN140078</strain>
    </source>
</reference>
<dbReference type="SUPFAM" id="SSF52540">
    <property type="entry name" value="P-loop containing nucleoside triphosphate hydrolases"/>
    <property type="match status" value="1"/>
</dbReference>
<organism evidence="2 3">
    <name type="scientific">Chitinophaga agrisoli</name>
    <dbReference type="NCBI Taxonomy" id="2607653"/>
    <lineage>
        <taxon>Bacteria</taxon>
        <taxon>Pseudomonadati</taxon>
        <taxon>Bacteroidota</taxon>
        <taxon>Chitinophagia</taxon>
        <taxon>Chitinophagales</taxon>
        <taxon>Chitinophagaceae</taxon>
        <taxon>Chitinophaga</taxon>
    </lineage>
</organism>
<evidence type="ECO:0000313" key="3">
    <source>
        <dbReference type="Proteomes" id="UP000324611"/>
    </source>
</evidence>
<comment type="caution">
    <text evidence="2">The sequence shown here is derived from an EMBL/GenBank/DDBJ whole genome shotgun (WGS) entry which is preliminary data.</text>
</comment>
<evidence type="ECO:0000313" key="2">
    <source>
        <dbReference type="EMBL" id="KAA2242637.1"/>
    </source>
</evidence>
<dbReference type="CDD" id="cd00267">
    <property type="entry name" value="ABC_ATPase"/>
    <property type="match status" value="1"/>
</dbReference>
<dbReference type="SMART" id="SM00382">
    <property type="entry name" value="AAA"/>
    <property type="match status" value="1"/>
</dbReference>
<keyword evidence="3" id="KW-1185">Reference proteome</keyword>
<sequence>MQIKKLTIENFRCFANYEIPFGGKTTVLIGKNGTGKTNILTGLIYSLSFPFAKNEIKGMQTIGTSSPDLKIASIDNKGTFDARFDNETNDYIYPIKITGQATFDNEELSWAMVKEKKGGGLSSSQYKRAFEKFQQYYNENNDSKPLPLLVYFSDSFPHIEANISAYVKKIFTSENGLPRNFGYYKWDEKNNCIGMWKERYTKIYTSLNNFKRPEFSIISELNDLYLILDNGPDSDNIVEMEHRTEVLRKQLEVVRNELKKDPEFIELNFIDNKLKKFTDPLEEKYNFINREFEIKQIKVIGTSKSEQHIQFEFADNRKMFFDNLPMGYKRLFSIVFDIAYRSFILNKDIEPTGIVIIDEIELHLHPTLQQEVLNRFKNTFPGIQFIVSTHSPLVISNLNANTEEDKVIRLENEGNKFYWEPVENIYGIDYTTNLMEVMESPYRSSTIDKLINAYLVLFGKKKESEAALILEKLKDYLGGEIPSLLQDEIENQKKAYL</sequence>
<proteinExistence type="predicted"/>
<dbReference type="PANTHER" id="PTHR43581">
    <property type="entry name" value="ATP/GTP PHOSPHATASE"/>
    <property type="match status" value="1"/>
</dbReference>
<dbReference type="InterPro" id="IPR041685">
    <property type="entry name" value="AAA_GajA/Old/RecF-like"/>
</dbReference>
<gene>
    <name evidence="2" type="ORF">F0L74_08875</name>
</gene>
<protein>
    <submittedName>
        <fullName evidence="2">AAA family ATPase</fullName>
    </submittedName>
</protein>
<dbReference type="Proteomes" id="UP000324611">
    <property type="component" value="Unassembled WGS sequence"/>
</dbReference>
<dbReference type="InterPro" id="IPR051396">
    <property type="entry name" value="Bact_Antivir_Def_Nuclease"/>
</dbReference>
<accession>A0A5B2VWK4</accession>
<dbReference type="Gene3D" id="3.40.50.300">
    <property type="entry name" value="P-loop containing nucleotide triphosphate hydrolases"/>
    <property type="match status" value="1"/>
</dbReference>
<evidence type="ECO:0000259" key="1">
    <source>
        <dbReference type="SMART" id="SM00382"/>
    </source>
</evidence>
<reference evidence="2 3" key="2">
    <citation type="submission" date="2019-09" db="EMBL/GenBank/DDBJ databases">
        <authorList>
            <person name="Jin C."/>
        </authorList>
    </citation>
    <scope>NUCLEOTIDE SEQUENCE [LARGE SCALE GENOMIC DNA]</scope>
    <source>
        <strain evidence="2 3">BN140078</strain>
    </source>
</reference>
<dbReference type="Pfam" id="PF13175">
    <property type="entry name" value="AAA_15"/>
    <property type="match status" value="1"/>
</dbReference>
<dbReference type="RefSeq" id="WP_149837509.1">
    <property type="nucleotide sequence ID" value="NZ_VUOC01000002.1"/>
</dbReference>
<dbReference type="InterPro" id="IPR027417">
    <property type="entry name" value="P-loop_NTPase"/>
</dbReference>
<name>A0A5B2VWK4_9BACT</name>
<dbReference type="AlphaFoldDB" id="A0A5B2VWK4"/>
<dbReference type="EMBL" id="VUOC01000002">
    <property type="protein sequence ID" value="KAA2242637.1"/>
    <property type="molecule type" value="Genomic_DNA"/>
</dbReference>
<dbReference type="InterPro" id="IPR003593">
    <property type="entry name" value="AAA+_ATPase"/>
</dbReference>
<dbReference type="PANTHER" id="PTHR43581:SF4">
    <property type="entry name" value="ATP_GTP PHOSPHATASE"/>
    <property type="match status" value="1"/>
</dbReference>